<evidence type="ECO:0000256" key="1">
    <source>
        <dbReference type="ARBA" id="ARBA00022553"/>
    </source>
</evidence>
<feature type="domain" description="HTH luxR-type" evidence="5">
    <location>
        <begin position="149"/>
        <end position="214"/>
    </location>
</feature>
<dbReference type="CDD" id="cd17535">
    <property type="entry name" value="REC_NarL-like"/>
    <property type="match status" value="1"/>
</dbReference>
<dbReference type="PANTHER" id="PTHR43214:SF43">
    <property type="entry name" value="TWO-COMPONENT RESPONSE REGULATOR"/>
    <property type="match status" value="1"/>
</dbReference>
<dbReference type="InterPro" id="IPR039420">
    <property type="entry name" value="WalR-like"/>
</dbReference>
<feature type="region of interest" description="Disordered" evidence="4">
    <location>
        <begin position="138"/>
        <end position="158"/>
    </location>
</feature>
<keyword evidence="8" id="KW-1185">Reference proteome</keyword>
<dbReference type="SMART" id="SM00448">
    <property type="entry name" value="REC"/>
    <property type="match status" value="1"/>
</dbReference>
<sequence length="225" mass="23981">MSTPIRVLVVDDQHIVRKGIRSLLALSDEVAVVGDCADGDAALTMLAQTPVDVLLLDLQMPVRDGIATLEAMRERGIEVPTLVLTTFDDDEIVLSALRAGARGYLLKDVTLEQLLSGVRALATGGTLLHPAMTSRLLASSPSPRRSLEPPHPTTPLSERELDVLRLAAAGWSNRQIARGLHLAEGTVKNRMSSVLLKLGAPDRTNAVLRALESGLLTGSAHPLEG</sequence>
<evidence type="ECO:0000256" key="4">
    <source>
        <dbReference type="SAM" id="MobiDB-lite"/>
    </source>
</evidence>
<evidence type="ECO:0000259" key="6">
    <source>
        <dbReference type="PROSITE" id="PS50110"/>
    </source>
</evidence>
<dbReference type="PRINTS" id="PR00038">
    <property type="entry name" value="HTHLUXR"/>
</dbReference>
<comment type="caution">
    <text evidence="7">The sequence shown here is derived from an EMBL/GenBank/DDBJ whole genome shotgun (WGS) entry which is preliminary data.</text>
</comment>
<reference evidence="7 8" key="1">
    <citation type="submission" date="2019-07" db="EMBL/GenBank/DDBJ databases">
        <title>Whole genome shotgun sequence of Agrococcus baldri NBRC 103055.</title>
        <authorList>
            <person name="Hosoyama A."/>
            <person name="Uohara A."/>
            <person name="Ohji S."/>
            <person name="Ichikawa N."/>
        </authorList>
    </citation>
    <scope>NUCLEOTIDE SEQUENCE [LARGE SCALE GENOMIC DNA]</scope>
    <source>
        <strain evidence="7 8">NBRC 103055</strain>
    </source>
</reference>
<evidence type="ECO:0000256" key="2">
    <source>
        <dbReference type="ARBA" id="ARBA00023125"/>
    </source>
</evidence>
<dbReference type="RefSeq" id="WP_146792801.1">
    <property type="nucleotide sequence ID" value="NZ_BJUU01000003.1"/>
</dbReference>
<dbReference type="InterPro" id="IPR016032">
    <property type="entry name" value="Sig_transdc_resp-reg_C-effctor"/>
</dbReference>
<dbReference type="Proteomes" id="UP000321749">
    <property type="component" value="Unassembled WGS sequence"/>
</dbReference>
<dbReference type="CDD" id="cd06170">
    <property type="entry name" value="LuxR_C_like"/>
    <property type="match status" value="1"/>
</dbReference>
<protein>
    <submittedName>
        <fullName evidence="7">DNA-binding response regulator</fullName>
    </submittedName>
</protein>
<dbReference type="PROSITE" id="PS50110">
    <property type="entry name" value="RESPONSE_REGULATORY"/>
    <property type="match status" value="1"/>
</dbReference>
<organism evidence="7 8">
    <name type="scientific">Agrococcus baldri</name>
    <dbReference type="NCBI Taxonomy" id="153730"/>
    <lineage>
        <taxon>Bacteria</taxon>
        <taxon>Bacillati</taxon>
        <taxon>Actinomycetota</taxon>
        <taxon>Actinomycetes</taxon>
        <taxon>Micrococcales</taxon>
        <taxon>Microbacteriaceae</taxon>
        <taxon>Agrococcus</taxon>
    </lineage>
</organism>
<dbReference type="PROSITE" id="PS00622">
    <property type="entry name" value="HTH_LUXR_1"/>
    <property type="match status" value="1"/>
</dbReference>
<feature type="domain" description="Response regulatory" evidence="6">
    <location>
        <begin position="6"/>
        <end position="122"/>
    </location>
</feature>
<evidence type="ECO:0000313" key="7">
    <source>
        <dbReference type="EMBL" id="GEK79423.1"/>
    </source>
</evidence>
<evidence type="ECO:0000259" key="5">
    <source>
        <dbReference type="PROSITE" id="PS50043"/>
    </source>
</evidence>
<dbReference type="GO" id="GO:0000160">
    <property type="term" value="P:phosphorelay signal transduction system"/>
    <property type="evidence" value="ECO:0007669"/>
    <property type="project" value="InterPro"/>
</dbReference>
<dbReference type="InterPro" id="IPR000792">
    <property type="entry name" value="Tscrpt_reg_LuxR_C"/>
</dbReference>
<dbReference type="Gene3D" id="3.40.50.2300">
    <property type="match status" value="1"/>
</dbReference>
<dbReference type="PANTHER" id="PTHR43214">
    <property type="entry name" value="TWO-COMPONENT RESPONSE REGULATOR"/>
    <property type="match status" value="1"/>
</dbReference>
<keyword evidence="2 7" id="KW-0238">DNA-binding</keyword>
<dbReference type="InterPro" id="IPR011006">
    <property type="entry name" value="CheY-like_superfamily"/>
</dbReference>
<dbReference type="SUPFAM" id="SSF46894">
    <property type="entry name" value="C-terminal effector domain of the bipartite response regulators"/>
    <property type="match status" value="1"/>
</dbReference>
<dbReference type="Pfam" id="PF00196">
    <property type="entry name" value="GerE"/>
    <property type="match status" value="1"/>
</dbReference>
<dbReference type="EMBL" id="BJUU01000003">
    <property type="protein sequence ID" value="GEK79423.1"/>
    <property type="molecule type" value="Genomic_DNA"/>
</dbReference>
<dbReference type="PROSITE" id="PS50043">
    <property type="entry name" value="HTH_LUXR_2"/>
    <property type="match status" value="1"/>
</dbReference>
<dbReference type="GO" id="GO:0006355">
    <property type="term" value="P:regulation of DNA-templated transcription"/>
    <property type="evidence" value="ECO:0007669"/>
    <property type="project" value="InterPro"/>
</dbReference>
<gene>
    <name evidence="7" type="ORF">ABA31_07740</name>
</gene>
<dbReference type="AlphaFoldDB" id="A0AA87UR73"/>
<dbReference type="GO" id="GO:0003677">
    <property type="term" value="F:DNA binding"/>
    <property type="evidence" value="ECO:0007669"/>
    <property type="project" value="UniProtKB-KW"/>
</dbReference>
<dbReference type="SMART" id="SM00421">
    <property type="entry name" value="HTH_LUXR"/>
    <property type="match status" value="1"/>
</dbReference>
<keyword evidence="1 3" id="KW-0597">Phosphoprotein</keyword>
<dbReference type="Pfam" id="PF00072">
    <property type="entry name" value="Response_reg"/>
    <property type="match status" value="1"/>
</dbReference>
<dbReference type="InterPro" id="IPR001789">
    <property type="entry name" value="Sig_transdc_resp-reg_receiver"/>
</dbReference>
<accession>A0AA87UR73</accession>
<dbReference type="InterPro" id="IPR058245">
    <property type="entry name" value="NreC/VraR/RcsB-like_REC"/>
</dbReference>
<proteinExistence type="predicted"/>
<evidence type="ECO:0000256" key="3">
    <source>
        <dbReference type="PROSITE-ProRule" id="PRU00169"/>
    </source>
</evidence>
<feature type="modified residue" description="4-aspartylphosphate" evidence="3">
    <location>
        <position position="57"/>
    </location>
</feature>
<name>A0AA87UR73_9MICO</name>
<dbReference type="SUPFAM" id="SSF52172">
    <property type="entry name" value="CheY-like"/>
    <property type="match status" value="1"/>
</dbReference>
<evidence type="ECO:0000313" key="8">
    <source>
        <dbReference type="Proteomes" id="UP000321749"/>
    </source>
</evidence>